<accession>A0A165T9H2</accession>
<organism evidence="2 3">
    <name type="scientific">Daedalea quercina L-15889</name>
    <dbReference type="NCBI Taxonomy" id="1314783"/>
    <lineage>
        <taxon>Eukaryota</taxon>
        <taxon>Fungi</taxon>
        <taxon>Dikarya</taxon>
        <taxon>Basidiomycota</taxon>
        <taxon>Agaricomycotina</taxon>
        <taxon>Agaricomycetes</taxon>
        <taxon>Polyporales</taxon>
        <taxon>Fomitopsis</taxon>
    </lineage>
</organism>
<proteinExistence type="predicted"/>
<dbReference type="STRING" id="1314783.A0A165T9H2"/>
<reference evidence="2 3" key="1">
    <citation type="journal article" date="2016" name="Mol. Biol. Evol.">
        <title>Comparative Genomics of Early-Diverging Mushroom-Forming Fungi Provides Insights into the Origins of Lignocellulose Decay Capabilities.</title>
        <authorList>
            <person name="Nagy L.G."/>
            <person name="Riley R."/>
            <person name="Tritt A."/>
            <person name="Adam C."/>
            <person name="Daum C."/>
            <person name="Floudas D."/>
            <person name="Sun H."/>
            <person name="Yadav J.S."/>
            <person name="Pangilinan J."/>
            <person name="Larsson K.H."/>
            <person name="Matsuura K."/>
            <person name="Barry K."/>
            <person name="Labutti K."/>
            <person name="Kuo R."/>
            <person name="Ohm R.A."/>
            <person name="Bhattacharya S.S."/>
            <person name="Shirouzu T."/>
            <person name="Yoshinaga Y."/>
            <person name="Martin F.M."/>
            <person name="Grigoriev I.V."/>
            <person name="Hibbett D.S."/>
        </authorList>
    </citation>
    <scope>NUCLEOTIDE SEQUENCE [LARGE SCALE GENOMIC DNA]</scope>
    <source>
        <strain evidence="2 3">L-15889</strain>
    </source>
</reference>
<dbReference type="EMBL" id="KV429038">
    <property type="protein sequence ID" value="KZT73111.1"/>
    <property type="molecule type" value="Genomic_DNA"/>
</dbReference>
<feature type="region of interest" description="Disordered" evidence="1">
    <location>
        <begin position="1"/>
        <end position="129"/>
    </location>
</feature>
<evidence type="ECO:0000256" key="1">
    <source>
        <dbReference type="SAM" id="MobiDB-lite"/>
    </source>
</evidence>
<name>A0A165T9H2_9APHY</name>
<dbReference type="AlphaFoldDB" id="A0A165T9H2"/>
<evidence type="ECO:0000313" key="2">
    <source>
        <dbReference type="EMBL" id="KZT73111.1"/>
    </source>
</evidence>
<feature type="compositionally biased region" description="Low complexity" evidence="1">
    <location>
        <begin position="85"/>
        <end position="100"/>
    </location>
</feature>
<keyword evidence="3" id="KW-1185">Reference proteome</keyword>
<gene>
    <name evidence="2" type="ORF">DAEQUDRAFT_662923</name>
</gene>
<dbReference type="Proteomes" id="UP000076727">
    <property type="component" value="Unassembled WGS sequence"/>
</dbReference>
<sequence>MSFSTPVPRKAARTGLQRTGSYLSLEDMQASITTSLYGSGGNLSSSSSSRSERVATTPHSRSPRHKDERDRRKTSQRSTLTLAKTPTLVSSTPTPTPVSVAMPSFRHSSPLAGKPSIAPPRTCFPRSKPEPDLYRMAITTRMRMSSEGRKILYMGPRLALSMYTANRELERSLQMATNDLERIVASQREADGDVIMTEDVGQPWVVVPPEDWEMVDCAA</sequence>
<evidence type="ECO:0000313" key="3">
    <source>
        <dbReference type="Proteomes" id="UP000076727"/>
    </source>
</evidence>
<protein>
    <submittedName>
        <fullName evidence="2">Uncharacterized protein</fullName>
    </submittedName>
</protein>
<dbReference type="OrthoDB" id="3256438at2759"/>